<feature type="region of interest" description="Disordered" evidence="1">
    <location>
        <begin position="321"/>
        <end position="426"/>
    </location>
</feature>
<dbReference type="HOGENOM" id="CLU_478185_0_0_1"/>
<dbReference type="OrthoDB" id="4157091at2759"/>
<feature type="compositionally biased region" description="Polar residues" evidence="1">
    <location>
        <begin position="38"/>
        <end position="58"/>
    </location>
</feature>
<dbReference type="AlphaFoldDB" id="W2S1H3"/>
<evidence type="ECO:0000256" key="1">
    <source>
        <dbReference type="SAM" id="MobiDB-lite"/>
    </source>
</evidence>
<feature type="compositionally biased region" description="Polar residues" evidence="1">
    <location>
        <begin position="327"/>
        <end position="336"/>
    </location>
</feature>
<organism evidence="2 3">
    <name type="scientific">Cyphellophora europaea (strain CBS 101466)</name>
    <name type="common">Phialophora europaea</name>
    <dbReference type="NCBI Taxonomy" id="1220924"/>
    <lineage>
        <taxon>Eukaryota</taxon>
        <taxon>Fungi</taxon>
        <taxon>Dikarya</taxon>
        <taxon>Ascomycota</taxon>
        <taxon>Pezizomycotina</taxon>
        <taxon>Eurotiomycetes</taxon>
        <taxon>Chaetothyriomycetidae</taxon>
        <taxon>Chaetothyriales</taxon>
        <taxon>Cyphellophoraceae</taxon>
        <taxon>Cyphellophora</taxon>
    </lineage>
</organism>
<proteinExistence type="predicted"/>
<dbReference type="RefSeq" id="XP_008716392.1">
    <property type="nucleotide sequence ID" value="XM_008718170.1"/>
</dbReference>
<accession>W2S1H3</accession>
<feature type="compositionally biased region" description="Polar residues" evidence="1">
    <location>
        <begin position="403"/>
        <end position="415"/>
    </location>
</feature>
<dbReference type="EMBL" id="KB822719">
    <property type="protein sequence ID" value="ETN41883.1"/>
    <property type="molecule type" value="Genomic_DNA"/>
</dbReference>
<evidence type="ECO:0000313" key="2">
    <source>
        <dbReference type="EMBL" id="ETN41883.1"/>
    </source>
</evidence>
<dbReference type="GeneID" id="19971161"/>
<dbReference type="Proteomes" id="UP000030752">
    <property type="component" value="Unassembled WGS sequence"/>
</dbReference>
<feature type="compositionally biased region" description="Basic and acidic residues" evidence="1">
    <location>
        <begin position="73"/>
        <end position="90"/>
    </location>
</feature>
<sequence length="570" mass="60761">MGRVKIAPTPRAAALNDAMRRAATQISPPTAEAVRNDLANTSKAGKQLTRNSLPTPRGSQDRATSEPTSKRKAASESKSDSNLPKKDTKLALRSSNKPPATPSAVVDMDDAADVSADGPPSKRQKVDEASPAPRRSTRTKPPKDDTTPPTTRPLRSVGRKSKKHSKIVDEAEDDQASTDSSPKPQEEVVALKQDIAKTETASIDTQSDLENAIEGSESFPSPTSATTDTQVMAVNATRSATGPRPRDATSLPPPSFQTSDQIVSGGAEFHPLPTTKLSSAPTTANDIPDTQNPSESSHSIPYTFSPGAAYVSTPADVVPVNGVHDPASSQTGQNGNVPPPNTIAVQGPPFPPGHYMLPHNFGHLATPVGANGQPLHFVPSRRGQKVKGRPPPKAASTSKSPTLLQASSSPDTSAHASGLATANASASPSASALALDAKNRALANTYPRKQPFKAQIEFPGYPPPNAEIPGNYTMWEICQLMPNALRENNLRAFVQREWSANELCACLKDDARAVLNARPGKDKTMVFQKRLERIKKDLVAKGEFEALVRAPPLREDGRPTWVKRGNVRRK</sequence>
<feature type="compositionally biased region" description="Polar residues" evidence="1">
    <location>
        <begin position="218"/>
        <end position="240"/>
    </location>
</feature>
<feature type="compositionally biased region" description="Polar residues" evidence="1">
    <location>
        <begin position="275"/>
        <end position="301"/>
    </location>
</feature>
<dbReference type="VEuPathDB" id="FungiDB:HMPREF1541_03822"/>
<feature type="compositionally biased region" description="Polar residues" evidence="1">
    <location>
        <begin position="199"/>
        <end position="209"/>
    </location>
</feature>
<gene>
    <name evidence="2" type="ORF">HMPREF1541_03822</name>
</gene>
<protein>
    <submittedName>
        <fullName evidence="2">Uncharacterized protein</fullName>
    </submittedName>
</protein>
<feature type="region of interest" description="Disordered" evidence="1">
    <location>
        <begin position="1"/>
        <end position="301"/>
    </location>
</feature>
<feature type="compositionally biased region" description="Low complexity" evidence="1">
    <location>
        <begin position="11"/>
        <end position="23"/>
    </location>
</feature>
<name>W2S1H3_CYPE1</name>
<reference evidence="2 3" key="1">
    <citation type="submission" date="2013-03" db="EMBL/GenBank/DDBJ databases">
        <title>The Genome Sequence of Phialophora europaea CBS 101466.</title>
        <authorList>
            <consortium name="The Broad Institute Genomics Platform"/>
            <person name="Cuomo C."/>
            <person name="de Hoog S."/>
            <person name="Gorbushina A."/>
            <person name="Walker B."/>
            <person name="Young S.K."/>
            <person name="Zeng Q."/>
            <person name="Gargeya S."/>
            <person name="Fitzgerald M."/>
            <person name="Haas B."/>
            <person name="Abouelleil A."/>
            <person name="Allen A.W."/>
            <person name="Alvarado L."/>
            <person name="Arachchi H.M."/>
            <person name="Berlin A.M."/>
            <person name="Chapman S.B."/>
            <person name="Gainer-Dewar J."/>
            <person name="Goldberg J."/>
            <person name="Griggs A."/>
            <person name="Gujja S."/>
            <person name="Hansen M."/>
            <person name="Howarth C."/>
            <person name="Imamovic A."/>
            <person name="Ireland A."/>
            <person name="Larimer J."/>
            <person name="McCowan C."/>
            <person name="Murphy C."/>
            <person name="Pearson M."/>
            <person name="Poon T.W."/>
            <person name="Priest M."/>
            <person name="Roberts A."/>
            <person name="Saif S."/>
            <person name="Shea T."/>
            <person name="Sisk P."/>
            <person name="Sykes S."/>
            <person name="Wortman J."/>
            <person name="Nusbaum C."/>
            <person name="Birren B."/>
        </authorList>
    </citation>
    <scope>NUCLEOTIDE SEQUENCE [LARGE SCALE GENOMIC DNA]</scope>
    <source>
        <strain evidence="2 3">CBS 101466</strain>
    </source>
</reference>
<evidence type="ECO:0000313" key="3">
    <source>
        <dbReference type="Proteomes" id="UP000030752"/>
    </source>
</evidence>
<dbReference type="InParanoid" id="W2S1H3"/>
<keyword evidence="3" id="KW-1185">Reference proteome</keyword>
<dbReference type="STRING" id="1220924.W2S1H3"/>